<accession>A0A2P2MYI7</accession>
<proteinExistence type="predicted"/>
<dbReference type="EMBL" id="GGEC01054806">
    <property type="protein sequence ID" value="MBX35290.1"/>
    <property type="molecule type" value="Transcribed_RNA"/>
</dbReference>
<evidence type="ECO:0000313" key="1">
    <source>
        <dbReference type="EMBL" id="MBX35290.1"/>
    </source>
</evidence>
<name>A0A2P2MYI7_RHIMU</name>
<sequence length="34" mass="3904">MERYPGASIQTNNYIRLNRVSNGEFLFSHVPCSC</sequence>
<dbReference type="AlphaFoldDB" id="A0A2P2MYI7"/>
<reference evidence="1" key="1">
    <citation type="submission" date="2018-02" db="EMBL/GenBank/DDBJ databases">
        <title>Rhizophora mucronata_Transcriptome.</title>
        <authorList>
            <person name="Meera S.P."/>
            <person name="Sreeshan A."/>
            <person name="Augustine A."/>
        </authorList>
    </citation>
    <scope>NUCLEOTIDE SEQUENCE</scope>
    <source>
        <tissue evidence="1">Leaf</tissue>
    </source>
</reference>
<protein>
    <submittedName>
        <fullName evidence="1">Uncharacterized protein</fullName>
    </submittedName>
</protein>
<organism evidence="1">
    <name type="scientific">Rhizophora mucronata</name>
    <name type="common">Asiatic mangrove</name>
    <dbReference type="NCBI Taxonomy" id="61149"/>
    <lineage>
        <taxon>Eukaryota</taxon>
        <taxon>Viridiplantae</taxon>
        <taxon>Streptophyta</taxon>
        <taxon>Embryophyta</taxon>
        <taxon>Tracheophyta</taxon>
        <taxon>Spermatophyta</taxon>
        <taxon>Magnoliopsida</taxon>
        <taxon>eudicotyledons</taxon>
        <taxon>Gunneridae</taxon>
        <taxon>Pentapetalae</taxon>
        <taxon>rosids</taxon>
        <taxon>fabids</taxon>
        <taxon>Malpighiales</taxon>
        <taxon>Rhizophoraceae</taxon>
        <taxon>Rhizophora</taxon>
    </lineage>
</organism>